<dbReference type="InterPro" id="IPR018977">
    <property type="entry name" value="NurA_domain"/>
</dbReference>
<proteinExistence type="predicted"/>
<dbReference type="RefSeq" id="WP_078665847.1">
    <property type="nucleotide sequence ID" value="NZ_FUXM01000022.1"/>
</dbReference>
<evidence type="ECO:0000259" key="1">
    <source>
        <dbReference type="SMART" id="SM00933"/>
    </source>
</evidence>
<protein>
    <submittedName>
        <fullName evidence="2">NurA domain-containing protein</fullName>
    </submittedName>
</protein>
<dbReference type="SMART" id="SM00933">
    <property type="entry name" value="NurA"/>
    <property type="match status" value="1"/>
</dbReference>
<evidence type="ECO:0000313" key="3">
    <source>
        <dbReference type="Proteomes" id="UP000189933"/>
    </source>
</evidence>
<keyword evidence="3" id="KW-1185">Reference proteome</keyword>
<gene>
    <name evidence="2" type="ORF">SAMN02745885_01807</name>
</gene>
<dbReference type="Proteomes" id="UP000189933">
    <property type="component" value="Unassembled WGS sequence"/>
</dbReference>
<dbReference type="OrthoDB" id="2986419at2"/>
<name>A0A1T4QUJ2_9FIRM</name>
<reference evidence="3" key="1">
    <citation type="submission" date="2017-02" db="EMBL/GenBank/DDBJ databases">
        <authorList>
            <person name="Varghese N."/>
            <person name="Submissions S."/>
        </authorList>
    </citation>
    <scope>NUCLEOTIDE SEQUENCE [LARGE SCALE GENOMIC DNA]</scope>
    <source>
        <strain evidence="3">DSM 16521</strain>
    </source>
</reference>
<sequence>MWEDLLELNQELLRRMQKTPDRAAGRQLLADSFGEFKPIPVFQDKPWQGWQVVGIDGSQQTIGANYPYQLALLQALALASQGGEQLKQRVITPLLAEGEEEVRQLVREKGLSQELAFSRLRDRHLAQLELETLLELIFHQKPRAIMLDGGFLRLEQAWAEGWQQLYSFCLEENILLIGVIEEVGTNAIAQELGEKAPPLWQRAYDREILYDLLQEGELLLPYRPLAVKDRYYTVFLRPGTYPQAIALDLLAEQKNKAQLAAALVISLCPAGGRGIPWLLDLIDQKVKLTRQQTDALLDYVLDLQVREKFLRSMRERR</sequence>
<dbReference type="EMBL" id="FUXM01000022">
    <property type="protein sequence ID" value="SKA07423.1"/>
    <property type="molecule type" value="Genomic_DNA"/>
</dbReference>
<accession>A0A1T4QUJ2</accession>
<dbReference type="Pfam" id="PF09376">
    <property type="entry name" value="NurA"/>
    <property type="match status" value="1"/>
</dbReference>
<organism evidence="2 3">
    <name type="scientific">Carboxydocella sporoproducens DSM 16521</name>
    <dbReference type="NCBI Taxonomy" id="1121270"/>
    <lineage>
        <taxon>Bacteria</taxon>
        <taxon>Bacillati</taxon>
        <taxon>Bacillota</taxon>
        <taxon>Clostridia</taxon>
        <taxon>Eubacteriales</taxon>
        <taxon>Clostridiales Family XVI. Incertae Sedis</taxon>
        <taxon>Carboxydocella</taxon>
    </lineage>
</organism>
<dbReference type="AlphaFoldDB" id="A0A1T4QUJ2"/>
<feature type="domain" description="NurA" evidence="1">
    <location>
        <begin position="50"/>
        <end position="288"/>
    </location>
</feature>
<evidence type="ECO:0000313" key="2">
    <source>
        <dbReference type="EMBL" id="SKA07423.1"/>
    </source>
</evidence>